<dbReference type="AlphaFoldDB" id="A0A1R3GSY9"/>
<evidence type="ECO:0000313" key="2">
    <source>
        <dbReference type="Proteomes" id="UP000187203"/>
    </source>
</evidence>
<keyword evidence="2" id="KW-1185">Reference proteome</keyword>
<organism evidence="1 2">
    <name type="scientific">Corchorus olitorius</name>
    <dbReference type="NCBI Taxonomy" id="93759"/>
    <lineage>
        <taxon>Eukaryota</taxon>
        <taxon>Viridiplantae</taxon>
        <taxon>Streptophyta</taxon>
        <taxon>Embryophyta</taxon>
        <taxon>Tracheophyta</taxon>
        <taxon>Spermatophyta</taxon>
        <taxon>Magnoliopsida</taxon>
        <taxon>eudicotyledons</taxon>
        <taxon>Gunneridae</taxon>
        <taxon>Pentapetalae</taxon>
        <taxon>rosids</taxon>
        <taxon>malvids</taxon>
        <taxon>Malvales</taxon>
        <taxon>Malvaceae</taxon>
        <taxon>Grewioideae</taxon>
        <taxon>Apeibeae</taxon>
        <taxon>Corchorus</taxon>
    </lineage>
</organism>
<name>A0A1R3GSY9_9ROSI</name>
<evidence type="ECO:0000313" key="1">
    <source>
        <dbReference type="EMBL" id="OMO61248.1"/>
    </source>
</evidence>
<proteinExistence type="predicted"/>
<gene>
    <name evidence="1" type="ORF">COLO4_33498</name>
</gene>
<reference evidence="2" key="1">
    <citation type="submission" date="2013-09" db="EMBL/GenBank/DDBJ databases">
        <title>Corchorus olitorius genome sequencing.</title>
        <authorList>
            <person name="Alam M."/>
            <person name="Haque M.S."/>
            <person name="Islam M.S."/>
            <person name="Emdad E.M."/>
            <person name="Islam M.M."/>
            <person name="Ahmed B."/>
            <person name="Halim A."/>
            <person name="Hossen Q.M.M."/>
            <person name="Hossain M.Z."/>
            <person name="Ahmed R."/>
            <person name="Khan M.M."/>
            <person name="Islam R."/>
            <person name="Rashid M.M."/>
            <person name="Khan S.A."/>
            <person name="Rahman M.S."/>
            <person name="Alam M."/>
            <person name="Yahiya A.S."/>
            <person name="Khan M.S."/>
            <person name="Azam M.S."/>
            <person name="Haque T."/>
            <person name="Lashkar M.Z.H."/>
            <person name="Akhand A.I."/>
            <person name="Morshed G."/>
            <person name="Roy S."/>
            <person name="Uddin K.S."/>
            <person name="Rabeya T."/>
            <person name="Hossain A.S."/>
            <person name="Chowdhury A."/>
            <person name="Snigdha A.R."/>
            <person name="Mortoza M.S."/>
            <person name="Matin S.A."/>
            <person name="Hoque S.M.E."/>
            <person name="Islam M.K."/>
            <person name="Roy D.K."/>
            <person name="Haider R."/>
            <person name="Moosa M.M."/>
            <person name="Elias S.M."/>
            <person name="Hasan A.M."/>
            <person name="Jahan S."/>
            <person name="Shafiuddin M."/>
            <person name="Mahmood N."/>
            <person name="Shommy N.S."/>
        </authorList>
    </citation>
    <scope>NUCLEOTIDE SEQUENCE [LARGE SCALE GENOMIC DNA]</scope>
    <source>
        <strain evidence="2">cv. O-4</strain>
    </source>
</reference>
<dbReference type="EMBL" id="AWUE01021723">
    <property type="protein sequence ID" value="OMO61248.1"/>
    <property type="molecule type" value="Genomic_DNA"/>
</dbReference>
<accession>A0A1R3GSY9</accession>
<protein>
    <submittedName>
        <fullName evidence="1">Uncharacterized protein</fullName>
    </submittedName>
</protein>
<dbReference type="Proteomes" id="UP000187203">
    <property type="component" value="Unassembled WGS sequence"/>
</dbReference>
<sequence length="38" mass="4329">MKKFNHKRIRGNTSRDLEVLGGFKGYGVEDSFLRSLTA</sequence>
<comment type="caution">
    <text evidence="1">The sequence shown here is derived from an EMBL/GenBank/DDBJ whole genome shotgun (WGS) entry which is preliminary data.</text>
</comment>